<evidence type="ECO:0000256" key="1">
    <source>
        <dbReference type="ARBA" id="ARBA00022475"/>
    </source>
</evidence>
<dbReference type="Pfam" id="PF00905">
    <property type="entry name" value="Transpeptidase"/>
    <property type="match status" value="1"/>
</dbReference>
<evidence type="ECO:0000256" key="11">
    <source>
        <dbReference type="ARBA" id="ARBA00023136"/>
    </source>
</evidence>
<dbReference type="InterPro" id="IPR001264">
    <property type="entry name" value="Glyco_trans_51"/>
</dbReference>
<feature type="domain" description="Penicillin-binding protein transpeptidase" evidence="18">
    <location>
        <begin position="387"/>
        <end position="659"/>
    </location>
</feature>
<dbReference type="Gene3D" id="1.10.3810.10">
    <property type="entry name" value="Biosynthetic peptidoglycan transglycosylase-like"/>
    <property type="match status" value="1"/>
</dbReference>
<keyword evidence="13" id="KW-0961">Cell wall biogenesis/degradation</keyword>
<keyword evidence="10 17" id="KW-1133">Transmembrane helix</keyword>
<proteinExistence type="predicted"/>
<dbReference type="Pfam" id="PF00912">
    <property type="entry name" value="Transgly"/>
    <property type="match status" value="1"/>
</dbReference>
<name>A0A2T4Z6J5_9BACL</name>
<evidence type="ECO:0000256" key="9">
    <source>
        <dbReference type="ARBA" id="ARBA00022984"/>
    </source>
</evidence>
<evidence type="ECO:0000256" key="3">
    <source>
        <dbReference type="ARBA" id="ARBA00022670"/>
    </source>
</evidence>
<feature type="compositionally biased region" description="Polar residues" evidence="16">
    <location>
        <begin position="723"/>
        <end position="739"/>
    </location>
</feature>
<dbReference type="InterPro" id="IPR023346">
    <property type="entry name" value="Lysozyme-like_dom_sf"/>
</dbReference>
<sequence length="858" mass="94792">MSQFQKESNGFPSRSRSNGRRAGRRSLGRVRGGGDGKGGGGQKKFRFFTWKWFFLVILTTILLAIGGCSAVVMSAPTYNIEEIEEKMEESSTIYDTNEKEVMKLGASNREYVKIGDIKSPELAKAFVKVEDERFYQHNGIDYRGFGRAIFRNIISLGKAEGASTITMQVARNAVLKDRNKTYTRKLNEIAVSLNLERKYEKDRILETYINYIDLGNDVRGVKMAAKIYFDKDITKDELEPEEIALLAGLPKAPYGYDPFTKEENALNRRNVVLNKLAEDKGEKSPPLFSEAEVEAAKKKPLAVDPEYVQKHLPKNSYGAYKDYLFKELKERYSNIPEDELRDSGYKIYTSLNAKAQKATEAALKDEKNQYFVDQETGQPLEGLDAGLTIMNPSNGEIVAMGGGRHYMPGYMNRATQRMQPGSIMKPISVYAPAVEQGFNEYHIVKDDEIKIGEWSPQNYTGEFYGDVELQESVARSLNASAVWLLQEHVTLKRAYDTAVKAGLTLNEKDGKSIAAMSLGGLTDGVNTVEMAQAYSAFPNNGVNHEPHTVRKVENNEGTEVQPAVPIKKDNKVFSPQTAWYTTRMLQYAVDGPVGTGTNAQLDDGRPVAGKTGTTQNAKEAWFAGFTPQYVGVVTVFNDQGSTVRLSGGGYPARIWKAVMTEVMAGLDVKNFDRPKGVKDPEPPFQLSPPNVSGSYNADAKAIDLKWSDAGDRVKYEVQRSEDNNNWSTIGETEGGSYSDNSIEVPESGFFDGLFGGGAESKSYFYKVVAIDKQAEGGDARAESNVVEVKLTPDAPPPEEEEQPDQQPEEEQGEQPEEPDGGDQIQDQLPNDQGGGSRGNNGGRDQNDNGNDDGGGFWP</sequence>
<dbReference type="InterPro" id="IPR012338">
    <property type="entry name" value="Beta-lactam/transpept-like"/>
</dbReference>
<dbReference type="RefSeq" id="WP_107724401.1">
    <property type="nucleotide sequence ID" value="NZ_PZZP01000001.1"/>
</dbReference>
<dbReference type="GO" id="GO:0008658">
    <property type="term" value="F:penicillin binding"/>
    <property type="evidence" value="ECO:0007669"/>
    <property type="project" value="InterPro"/>
</dbReference>
<dbReference type="Gene3D" id="2.60.40.10">
    <property type="entry name" value="Immunoglobulins"/>
    <property type="match status" value="1"/>
</dbReference>
<keyword evidence="3" id="KW-0645">Protease</keyword>
<evidence type="ECO:0000256" key="7">
    <source>
        <dbReference type="ARBA" id="ARBA00022801"/>
    </source>
</evidence>
<comment type="catalytic activity">
    <reaction evidence="14">
        <text>Preferential cleavage: (Ac)2-L-Lys-D-Ala-|-D-Ala. Also transpeptidation of peptidyl-alanyl moieties that are N-acyl substituents of D-alanine.</text>
        <dbReference type="EC" id="3.4.16.4"/>
    </reaction>
</comment>
<keyword evidence="8" id="KW-0133">Cell shape</keyword>
<dbReference type="EMBL" id="PZZP01000001">
    <property type="protein sequence ID" value="PTM57501.1"/>
    <property type="molecule type" value="Genomic_DNA"/>
</dbReference>
<evidence type="ECO:0000256" key="6">
    <source>
        <dbReference type="ARBA" id="ARBA00022692"/>
    </source>
</evidence>
<evidence type="ECO:0000259" key="19">
    <source>
        <dbReference type="Pfam" id="PF00912"/>
    </source>
</evidence>
<dbReference type="GO" id="GO:0008360">
    <property type="term" value="P:regulation of cell shape"/>
    <property type="evidence" value="ECO:0007669"/>
    <property type="project" value="UniProtKB-KW"/>
</dbReference>
<keyword evidence="4" id="KW-0328">Glycosyltransferase</keyword>
<dbReference type="InterPro" id="IPR001460">
    <property type="entry name" value="PCN-bd_Tpept"/>
</dbReference>
<comment type="catalytic activity">
    <reaction evidence="15">
        <text>[GlcNAc-(1-&gt;4)-Mur2Ac(oyl-L-Ala-gamma-D-Glu-L-Lys-D-Ala-D-Ala)](n)-di-trans,octa-cis-undecaprenyl diphosphate + beta-D-GlcNAc-(1-&gt;4)-Mur2Ac(oyl-L-Ala-gamma-D-Glu-L-Lys-D-Ala-D-Ala)-di-trans,octa-cis-undecaprenyl diphosphate = [GlcNAc-(1-&gt;4)-Mur2Ac(oyl-L-Ala-gamma-D-Glu-L-Lys-D-Ala-D-Ala)](n+1)-di-trans,octa-cis-undecaprenyl diphosphate + di-trans,octa-cis-undecaprenyl diphosphate + H(+)</text>
        <dbReference type="Rhea" id="RHEA:23708"/>
        <dbReference type="Rhea" id="RHEA-COMP:9602"/>
        <dbReference type="Rhea" id="RHEA-COMP:9603"/>
        <dbReference type="ChEBI" id="CHEBI:15378"/>
        <dbReference type="ChEBI" id="CHEBI:58405"/>
        <dbReference type="ChEBI" id="CHEBI:60033"/>
        <dbReference type="ChEBI" id="CHEBI:78435"/>
        <dbReference type="EC" id="2.4.99.28"/>
    </reaction>
</comment>
<keyword evidence="2" id="KW-0121">Carboxypeptidase</keyword>
<dbReference type="Proteomes" id="UP000241639">
    <property type="component" value="Unassembled WGS sequence"/>
</dbReference>
<keyword evidence="11 17" id="KW-0472">Membrane</keyword>
<dbReference type="GO" id="GO:0008955">
    <property type="term" value="F:peptidoglycan glycosyltransferase activity"/>
    <property type="evidence" value="ECO:0007669"/>
    <property type="project" value="UniProtKB-EC"/>
</dbReference>
<evidence type="ECO:0000256" key="2">
    <source>
        <dbReference type="ARBA" id="ARBA00022645"/>
    </source>
</evidence>
<evidence type="ECO:0000313" key="20">
    <source>
        <dbReference type="EMBL" id="PTM57501.1"/>
    </source>
</evidence>
<feature type="region of interest" description="Disordered" evidence="16">
    <location>
        <begin position="673"/>
        <end position="692"/>
    </location>
</feature>
<protein>
    <submittedName>
        <fullName evidence="20">Penicillin-binding protein 1A/penicillin-binding protein 2A</fullName>
    </submittedName>
</protein>
<accession>A0A2T4Z6J5</accession>
<keyword evidence="21" id="KW-1185">Reference proteome</keyword>
<dbReference type="InterPro" id="IPR036950">
    <property type="entry name" value="PBP_transglycosylase"/>
</dbReference>
<dbReference type="GO" id="GO:0009252">
    <property type="term" value="P:peptidoglycan biosynthetic process"/>
    <property type="evidence" value="ECO:0007669"/>
    <property type="project" value="UniProtKB-KW"/>
</dbReference>
<organism evidence="20 21">
    <name type="scientific">Desmospora activa DSM 45169</name>
    <dbReference type="NCBI Taxonomy" id="1121389"/>
    <lineage>
        <taxon>Bacteria</taxon>
        <taxon>Bacillati</taxon>
        <taxon>Bacillota</taxon>
        <taxon>Bacilli</taxon>
        <taxon>Bacillales</taxon>
        <taxon>Thermoactinomycetaceae</taxon>
        <taxon>Desmospora</taxon>
    </lineage>
</organism>
<evidence type="ECO:0000256" key="13">
    <source>
        <dbReference type="ARBA" id="ARBA00023316"/>
    </source>
</evidence>
<dbReference type="OrthoDB" id="9766909at2"/>
<keyword evidence="1" id="KW-1003">Cell membrane</keyword>
<dbReference type="PANTHER" id="PTHR32282">
    <property type="entry name" value="BINDING PROTEIN TRANSPEPTIDASE, PUTATIVE-RELATED"/>
    <property type="match status" value="1"/>
</dbReference>
<dbReference type="SUPFAM" id="SSF56601">
    <property type="entry name" value="beta-lactamase/transpeptidase-like"/>
    <property type="match status" value="1"/>
</dbReference>
<evidence type="ECO:0000256" key="10">
    <source>
        <dbReference type="ARBA" id="ARBA00022989"/>
    </source>
</evidence>
<feature type="region of interest" description="Disordered" evidence="16">
    <location>
        <begin position="718"/>
        <end position="739"/>
    </location>
</feature>
<feature type="transmembrane region" description="Helical" evidence="17">
    <location>
        <begin position="52"/>
        <end position="73"/>
    </location>
</feature>
<dbReference type="InterPro" id="IPR050396">
    <property type="entry name" value="Glycosyltr_51/Transpeptidase"/>
</dbReference>
<evidence type="ECO:0000256" key="8">
    <source>
        <dbReference type="ARBA" id="ARBA00022960"/>
    </source>
</evidence>
<reference evidence="20 21" key="1">
    <citation type="submission" date="2018-04" db="EMBL/GenBank/DDBJ databases">
        <title>Genomic Encyclopedia of Archaeal and Bacterial Type Strains, Phase II (KMG-II): from individual species to whole genera.</title>
        <authorList>
            <person name="Goeker M."/>
        </authorList>
    </citation>
    <scope>NUCLEOTIDE SEQUENCE [LARGE SCALE GENOMIC DNA]</scope>
    <source>
        <strain evidence="20 21">DSM 45169</strain>
    </source>
</reference>
<dbReference type="GO" id="GO:0006508">
    <property type="term" value="P:proteolysis"/>
    <property type="evidence" value="ECO:0007669"/>
    <property type="project" value="UniProtKB-KW"/>
</dbReference>
<dbReference type="GO" id="GO:0071555">
    <property type="term" value="P:cell wall organization"/>
    <property type="evidence" value="ECO:0007669"/>
    <property type="project" value="UniProtKB-KW"/>
</dbReference>
<keyword evidence="5" id="KW-0808">Transferase</keyword>
<keyword evidence="6 17" id="KW-0812">Transmembrane</keyword>
<evidence type="ECO:0000256" key="12">
    <source>
        <dbReference type="ARBA" id="ARBA00023268"/>
    </source>
</evidence>
<feature type="compositionally biased region" description="Basic residues" evidence="16">
    <location>
        <begin position="17"/>
        <end position="28"/>
    </location>
</feature>
<feature type="region of interest" description="Disordered" evidence="16">
    <location>
        <begin position="775"/>
        <end position="858"/>
    </location>
</feature>
<feature type="compositionally biased region" description="Acidic residues" evidence="16">
    <location>
        <begin position="796"/>
        <end position="820"/>
    </location>
</feature>
<feature type="compositionally biased region" description="Gly residues" evidence="16">
    <location>
        <begin position="30"/>
        <end position="40"/>
    </location>
</feature>
<evidence type="ECO:0000256" key="17">
    <source>
        <dbReference type="SAM" id="Phobius"/>
    </source>
</evidence>
<evidence type="ECO:0000313" key="21">
    <source>
        <dbReference type="Proteomes" id="UP000241639"/>
    </source>
</evidence>
<keyword evidence="12" id="KW-0511">Multifunctional enzyme</keyword>
<dbReference type="SUPFAM" id="SSF53955">
    <property type="entry name" value="Lysozyme-like"/>
    <property type="match status" value="1"/>
</dbReference>
<feature type="domain" description="Glycosyl transferase family 51" evidence="19">
    <location>
        <begin position="100"/>
        <end position="276"/>
    </location>
</feature>
<dbReference type="AlphaFoldDB" id="A0A2T4Z6J5"/>
<dbReference type="Gene3D" id="3.40.710.10">
    <property type="entry name" value="DD-peptidase/beta-lactamase superfamily"/>
    <property type="match status" value="1"/>
</dbReference>
<dbReference type="InterPro" id="IPR013783">
    <property type="entry name" value="Ig-like_fold"/>
</dbReference>
<dbReference type="PANTHER" id="PTHR32282:SF32">
    <property type="entry name" value="PENICILLIN-BINDING PROTEIN 2A"/>
    <property type="match status" value="1"/>
</dbReference>
<evidence type="ECO:0000256" key="5">
    <source>
        <dbReference type="ARBA" id="ARBA00022679"/>
    </source>
</evidence>
<comment type="caution">
    <text evidence="20">The sequence shown here is derived from an EMBL/GenBank/DDBJ whole genome shotgun (WGS) entry which is preliminary data.</text>
</comment>
<evidence type="ECO:0000256" key="4">
    <source>
        <dbReference type="ARBA" id="ARBA00022676"/>
    </source>
</evidence>
<feature type="compositionally biased region" description="Gly residues" evidence="16">
    <location>
        <begin position="832"/>
        <end position="841"/>
    </location>
</feature>
<feature type="region of interest" description="Disordered" evidence="16">
    <location>
        <begin position="1"/>
        <end position="40"/>
    </location>
</feature>
<keyword evidence="7" id="KW-0378">Hydrolase</keyword>
<dbReference type="GO" id="GO:0030288">
    <property type="term" value="C:outer membrane-bounded periplasmic space"/>
    <property type="evidence" value="ECO:0007669"/>
    <property type="project" value="TreeGrafter"/>
</dbReference>
<evidence type="ECO:0000256" key="14">
    <source>
        <dbReference type="ARBA" id="ARBA00034000"/>
    </source>
</evidence>
<keyword evidence="9" id="KW-0573">Peptidoglycan synthesis</keyword>
<dbReference type="GO" id="GO:0009002">
    <property type="term" value="F:serine-type D-Ala-D-Ala carboxypeptidase activity"/>
    <property type="evidence" value="ECO:0007669"/>
    <property type="project" value="UniProtKB-EC"/>
</dbReference>
<evidence type="ECO:0000256" key="16">
    <source>
        <dbReference type="SAM" id="MobiDB-lite"/>
    </source>
</evidence>
<gene>
    <name evidence="20" type="ORF">C8J48_0049</name>
</gene>
<feature type="compositionally biased region" description="Polar residues" evidence="16">
    <location>
        <begin position="1"/>
        <end position="12"/>
    </location>
</feature>
<evidence type="ECO:0000256" key="15">
    <source>
        <dbReference type="ARBA" id="ARBA00049902"/>
    </source>
</evidence>
<evidence type="ECO:0000259" key="18">
    <source>
        <dbReference type="Pfam" id="PF00905"/>
    </source>
</evidence>